<evidence type="ECO:0000256" key="4">
    <source>
        <dbReference type="PROSITE-ProRule" id="PRU00433"/>
    </source>
</evidence>
<dbReference type="OrthoDB" id="1391917at2"/>
<feature type="domain" description="Cytochrome c" evidence="5">
    <location>
        <begin position="41"/>
        <end position="128"/>
    </location>
</feature>
<dbReference type="PROSITE" id="PS51007">
    <property type="entry name" value="CYTC"/>
    <property type="match status" value="1"/>
</dbReference>
<name>A0A5P2G4U3_9BACT</name>
<evidence type="ECO:0000313" key="6">
    <source>
        <dbReference type="EMBL" id="QES88113.1"/>
    </source>
</evidence>
<dbReference type="SUPFAM" id="SSF69318">
    <property type="entry name" value="Integrin alpha N-terminal domain"/>
    <property type="match status" value="1"/>
</dbReference>
<organism evidence="6 7">
    <name type="scientific">Rhizosphaericola mali</name>
    <dbReference type="NCBI Taxonomy" id="2545455"/>
    <lineage>
        <taxon>Bacteria</taxon>
        <taxon>Pseudomonadati</taxon>
        <taxon>Bacteroidota</taxon>
        <taxon>Chitinophagia</taxon>
        <taxon>Chitinophagales</taxon>
        <taxon>Chitinophagaceae</taxon>
        <taxon>Rhizosphaericola</taxon>
    </lineage>
</organism>
<dbReference type="GO" id="GO:0009055">
    <property type="term" value="F:electron transfer activity"/>
    <property type="evidence" value="ECO:0007669"/>
    <property type="project" value="InterPro"/>
</dbReference>
<dbReference type="InterPro" id="IPR028994">
    <property type="entry name" value="Integrin_alpha_N"/>
</dbReference>
<evidence type="ECO:0000256" key="1">
    <source>
        <dbReference type="ARBA" id="ARBA00022723"/>
    </source>
</evidence>
<dbReference type="GO" id="GO:0020037">
    <property type="term" value="F:heme binding"/>
    <property type="evidence" value="ECO:0007669"/>
    <property type="project" value="InterPro"/>
</dbReference>
<reference evidence="6 7" key="1">
    <citation type="submission" date="2019-09" db="EMBL/GenBank/DDBJ databases">
        <title>Complete genome sequence of Arachidicoccus sp. B3-10 isolated from apple orchard soil.</title>
        <authorList>
            <person name="Kim H.S."/>
            <person name="Han K.-I."/>
            <person name="Suh M.K."/>
            <person name="Lee K.C."/>
            <person name="Eom M.K."/>
            <person name="Kim J.-S."/>
            <person name="Kang S.W."/>
            <person name="Sin Y."/>
            <person name="Lee J.-S."/>
        </authorList>
    </citation>
    <scope>NUCLEOTIDE SEQUENCE [LARGE SCALE GENOMIC DNA]</scope>
    <source>
        <strain evidence="6 7">B3-10</strain>
    </source>
</reference>
<dbReference type="KEGG" id="arac:E0W69_005350"/>
<dbReference type="Pfam" id="PF13517">
    <property type="entry name" value="FG-GAP_3"/>
    <property type="match status" value="2"/>
</dbReference>
<dbReference type="RefSeq" id="WP_131329000.1">
    <property type="nucleotide sequence ID" value="NZ_CP044016.1"/>
</dbReference>
<dbReference type="Gene3D" id="2.130.10.130">
    <property type="entry name" value="Integrin alpha, N-terminal"/>
    <property type="match status" value="1"/>
</dbReference>
<sequence length="516" mass="58313">MKKGKRYRKALTIKFEMKNKLAFIVAIMVVVLQNSCTNKKENENSGKELTKMYCGACHLAPTPSLLTKSSWEKVLPVMSNFMGLRYSGDSIVALTGERKYEDTATLPQRISIAPEDFKKIAKYILENAPDSFKIDQHKNYEATNVFSVYSPKSAGMPFTTAIAYDSIGKSICIGSATSRALEVYNTQLEKQRSIDVQNMVTSCRIDQNDYQITNIGAFKPEPNSVSGNIMLLDRGKDSHPKIILDSLNRAVDSHIVDLDNDGKNDILVDEFGFLRGNYSWYKNKGDGHYTKKILRPTPGALKSYIEDVNEDGLKDIWTLFGQAKEGISLFINKGNGYFEEKVILQFPSVYGSTNFELIDVNGDGKKDIIYTCGDNNDYSSILKPYHGIYIYLNEGNLKFKLAKFIHMDGCYKAIVRDFNMDGKLDMAAISYFADYERHPEESFIYFEGKGNLEFDPMIIKDLPLGRWVCMDVKDLDGDGDPDILLGNLAADYLGRKDWQQMWMSAPAFIKIINTTK</sequence>
<keyword evidence="2" id="KW-0732">Signal</keyword>
<dbReference type="PANTHER" id="PTHR44103:SF1">
    <property type="entry name" value="PROPROTEIN CONVERTASE P"/>
    <property type="match status" value="1"/>
</dbReference>
<protein>
    <submittedName>
        <fullName evidence="6">VCBS repeat-containing protein</fullName>
    </submittedName>
</protein>
<evidence type="ECO:0000259" key="5">
    <source>
        <dbReference type="PROSITE" id="PS51007"/>
    </source>
</evidence>
<dbReference type="InterPro" id="IPR013517">
    <property type="entry name" value="FG-GAP"/>
</dbReference>
<evidence type="ECO:0000256" key="2">
    <source>
        <dbReference type="ARBA" id="ARBA00022729"/>
    </source>
</evidence>
<dbReference type="PANTHER" id="PTHR44103">
    <property type="entry name" value="PROPROTEIN CONVERTASE P"/>
    <property type="match status" value="1"/>
</dbReference>
<keyword evidence="3 4" id="KW-0408">Iron</keyword>
<keyword evidence="1 4" id="KW-0479">Metal-binding</keyword>
<evidence type="ECO:0000256" key="3">
    <source>
        <dbReference type="ARBA" id="ARBA00023004"/>
    </source>
</evidence>
<keyword evidence="4" id="KW-0349">Heme</keyword>
<keyword evidence="7" id="KW-1185">Reference proteome</keyword>
<proteinExistence type="predicted"/>
<evidence type="ECO:0000313" key="7">
    <source>
        <dbReference type="Proteomes" id="UP000292424"/>
    </source>
</evidence>
<accession>A0A5P2G4U3</accession>
<dbReference type="EMBL" id="CP044016">
    <property type="protein sequence ID" value="QES88113.1"/>
    <property type="molecule type" value="Genomic_DNA"/>
</dbReference>
<dbReference type="AlphaFoldDB" id="A0A5P2G4U3"/>
<dbReference type="Proteomes" id="UP000292424">
    <property type="component" value="Chromosome"/>
</dbReference>
<gene>
    <name evidence="6" type="ORF">E0W69_005350</name>
</gene>
<dbReference type="GO" id="GO:0046872">
    <property type="term" value="F:metal ion binding"/>
    <property type="evidence" value="ECO:0007669"/>
    <property type="project" value="UniProtKB-KW"/>
</dbReference>
<dbReference type="InterPro" id="IPR009056">
    <property type="entry name" value="Cyt_c-like_dom"/>
</dbReference>